<sequence>MVLRCVVWAPADEADPSQQRWTAELKPDRVSHHRWVSPPSPIEGMERGCTAGTRSPINLVPVGCTGKNLQSVEDSPHIFDNLQHLLPSSLVPDTTMQGSMTQWVKAKGEPTQN</sequence>
<comment type="caution">
    <text evidence="2">The sequence shown here is derived from an EMBL/GenBank/DDBJ whole genome shotgun (WGS) entry which is preliminary data.</text>
</comment>
<evidence type="ECO:0000313" key="3">
    <source>
        <dbReference type="Proteomes" id="UP001345963"/>
    </source>
</evidence>
<name>A0ABU7CEW6_9TELE</name>
<dbReference type="Proteomes" id="UP001345963">
    <property type="component" value="Unassembled WGS sequence"/>
</dbReference>
<protein>
    <submittedName>
        <fullName evidence="2">Uncharacterized protein</fullName>
    </submittedName>
</protein>
<proteinExistence type="predicted"/>
<evidence type="ECO:0000313" key="2">
    <source>
        <dbReference type="EMBL" id="MED6261139.1"/>
    </source>
</evidence>
<feature type="region of interest" description="Disordered" evidence="1">
    <location>
        <begin position="27"/>
        <end position="50"/>
    </location>
</feature>
<organism evidence="2 3">
    <name type="scientific">Ataeniobius toweri</name>
    <dbReference type="NCBI Taxonomy" id="208326"/>
    <lineage>
        <taxon>Eukaryota</taxon>
        <taxon>Metazoa</taxon>
        <taxon>Chordata</taxon>
        <taxon>Craniata</taxon>
        <taxon>Vertebrata</taxon>
        <taxon>Euteleostomi</taxon>
        <taxon>Actinopterygii</taxon>
        <taxon>Neopterygii</taxon>
        <taxon>Teleostei</taxon>
        <taxon>Neoteleostei</taxon>
        <taxon>Acanthomorphata</taxon>
        <taxon>Ovalentaria</taxon>
        <taxon>Atherinomorphae</taxon>
        <taxon>Cyprinodontiformes</taxon>
        <taxon>Goodeidae</taxon>
        <taxon>Ataeniobius</taxon>
    </lineage>
</organism>
<accession>A0ABU7CEW6</accession>
<evidence type="ECO:0000256" key="1">
    <source>
        <dbReference type="SAM" id="MobiDB-lite"/>
    </source>
</evidence>
<gene>
    <name evidence="2" type="ORF">ATANTOWER_001260</name>
</gene>
<dbReference type="EMBL" id="JAHUTI010089637">
    <property type="protein sequence ID" value="MED6261139.1"/>
    <property type="molecule type" value="Genomic_DNA"/>
</dbReference>
<keyword evidence="3" id="KW-1185">Reference proteome</keyword>
<reference evidence="2 3" key="1">
    <citation type="submission" date="2021-07" db="EMBL/GenBank/DDBJ databases">
        <authorList>
            <person name="Palmer J.M."/>
        </authorList>
    </citation>
    <scope>NUCLEOTIDE SEQUENCE [LARGE SCALE GENOMIC DNA]</scope>
    <source>
        <strain evidence="2 3">AT_MEX2019</strain>
        <tissue evidence="2">Muscle</tissue>
    </source>
</reference>